<protein>
    <recommendedName>
        <fullName evidence="9">PHD-type domain-containing protein</fullName>
    </recommendedName>
</protein>
<name>A0A9R1VQY1_LACSA</name>
<dbReference type="PANTHER" id="PTHR47162:SF8">
    <property type="entry name" value="METHYL-CPG-BINDING DOMAIN-CONTAINING PROTEIN 9"/>
    <property type="match status" value="1"/>
</dbReference>
<keyword evidence="6" id="KW-0539">Nucleus</keyword>
<dbReference type="CDD" id="cd15519">
    <property type="entry name" value="PHD1_Lid2p_like"/>
    <property type="match status" value="1"/>
</dbReference>
<dbReference type="EMBL" id="NBSK02000004">
    <property type="protein sequence ID" value="KAJ0209021.1"/>
    <property type="molecule type" value="Genomic_DNA"/>
</dbReference>
<dbReference type="GO" id="GO:0042393">
    <property type="term" value="F:histone binding"/>
    <property type="evidence" value="ECO:0000318"/>
    <property type="project" value="GO_Central"/>
</dbReference>
<keyword evidence="5" id="KW-0103">Bromodomain</keyword>
<dbReference type="Gene3D" id="1.20.920.10">
    <property type="entry name" value="Bromodomain-like"/>
    <property type="match status" value="1"/>
</dbReference>
<evidence type="ECO:0000256" key="5">
    <source>
        <dbReference type="ARBA" id="ARBA00023117"/>
    </source>
</evidence>
<dbReference type="Gene3D" id="3.30.160.360">
    <property type="match status" value="1"/>
</dbReference>
<accession>A0A9R1VQY1</accession>
<evidence type="ECO:0000259" key="9">
    <source>
        <dbReference type="PROSITE" id="PS50016"/>
    </source>
</evidence>
<dbReference type="SMART" id="SM00249">
    <property type="entry name" value="PHD"/>
    <property type="match status" value="1"/>
</dbReference>
<dbReference type="GO" id="GO:0004402">
    <property type="term" value="F:histone acetyltransferase activity"/>
    <property type="evidence" value="ECO:0000318"/>
    <property type="project" value="GO_Central"/>
</dbReference>
<dbReference type="GO" id="GO:0008270">
    <property type="term" value="F:zinc ion binding"/>
    <property type="evidence" value="ECO:0007669"/>
    <property type="project" value="UniProtKB-KW"/>
</dbReference>
<evidence type="ECO:0000256" key="1">
    <source>
        <dbReference type="ARBA" id="ARBA00004123"/>
    </source>
</evidence>
<evidence type="ECO:0000256" key="6">
    <source>
        <dbReference type="ARBA" id="ARBA00023242"/>
    </source>
</evidence>
<reference evidence="10 11" key="1">
    <citation type="journal article" date="2017" name="Nat. Commun.">
        <title>Genome assembly with in vitro proximity ligation data and whole-genome triplication in lettuce.</title>
        <authorList>
            <person name="Reyes-Chin-Wo S."/>
            <person name="Wang Z."/>
            <person name="Yang X."/>
            <person name="Kozik A."/>
            <person name="Arikit S."/>
            <person name="Song C."/>
            <person name="Xia L."/>
            <person name="Froenicke L."/>
            <person name="Lavelle D.O."/>
            <person name="Truco M.J."/>
            <person name="Xia R."/>
            <person name="Zhu S."/>
            <person name="Xu C."/>
            <person name="Xu H."/>
            <person name="Xu X."/>
            <person name="Cox K."/>
            <person name="Korf I."/>
            <person name="Meyers B.C."/>
            <person name="Michelmore R.W."/>
        </authorList>
    </citation>
    <scope>NUCLEOTIDE SEQUENCE [LARGE SCALE GENOMIC DNA]</scope>
    <source>
        <strain evidence="11">cv. Salinas</strain>
        <tissue evidence="10">Seedlings</tissue>
    </source>
</reference>
<evidence type="ECO:0000256" key="3">
    <source>
        <dbReference type="ARBA" id="ARBA00022771"/>
    </source>
</evidence>
<dbReference type="PANTHER" id="PTHR47162">
    <property type="entry name" value="OS02G0192300 PROTEIN"/>
    <property type="match status" value="1"/>
</dbReference>
<evidence type="ECO:0000313" key="11">
    <source>
        <dbReference type="Proteomes" id="UP000235145"/>
    </source>
</evidence>
<keyword evidence="2" id="KW-0479">Metal-binding</keyword>
<dbReference type="Pfam" id="PF15612">
    <property type="entry name" value="WHIM1"/>
    <property type="match status" value="1"/>
</dbReference>
<feature type="domain" description="PHD-type" evidence="9">
    <location>
        <begin position="751"/>
        <end position="801"/>
    </location>
</feature>
<dbReference type="InterPro" id="IPR013083">
    <property type="entry name" value="Znf_RING/FYVE/PHD"/>
</dbReference>
<dbReference type="InterPro" id="IPR028942">
    <property type="entry name" value="WHIM1_dom"/>
</dbReference>
<dbReference type="InterPro" id="IPR001965">
    <property type="entry name" value="Znf_PHD"/>
</dbReference>
<dbReference type="InterPro" id="IPR019786">
    <property type="entry name" value="Zinc_finger_PHD-type_CS"/>
</dbReference>
<keyword evidence="4" id="KW-0862">Zinc</keyword>
<dbReference type="InterPro" id="IPR003888">
    <property type="entry name" value="FYrich_N"/>
</dbReference>
<feature type="region of interest" description="Disordered" evidence="8">
    <location>
        <begin position="1203"/>
        <end position="1242"/>
    </location>
</feature>
<dbReference type="GO" id="GO:0006355">
    <property type="term" value="P:regulation of DNA-templated transcription"/>
    <property type="evidence" value="ECO:0000318"/>
    <property type="project" value="GO_Central"/>
</dbReference>
<dbReference type="Proteomes" id="UP000235145">
    <property type="component" value="Unassembled WGS sequence"/>
</dbReference>
<evidence type="ECO:0000256" key="8">
    <source>
        <dbReference type="SAM" id="MobiDB-lite"/>
    </source>
</evidence>
<feature type="compositionally biased region" description="Basic and acidic residues" evidence="8">
    <location>
        <begin position="1214"/>
        <end position="1235"/>
    </location>
</feature>
<keyword evidence="3 7" id="KW-0863">Zinc-finger</keyword>
<evidence type="ECO:0000256" key="7">
    <source>
        <dbReference type="PROSITE-ProRule" id="PRU00146"/>
    </source>
</evidence>
<dbReference type="PROSITE" id="PS01359">
    <property type="entry name" value="ZF_PHD_1"/>
    <property type="match status" value="1"/>
</dbReference>
<organism evidence="10 11">
    <name type="scientific">Lactuca sativa</name>
    <name type="common">Garden lettuce</name>
    <dbReference type="NCBI Taxonomy" id="4236"/>
    <lineage>
        <taxon>Eukaryota</taxon>
        <taxon>Viridiplantae</taxon>
        <taxon>Streptophyta</taxon>
        <taxon>Embryophyta</taxon>
        <taxon>Tracheophyta</taxon>
        <taxon>Spermatophyta</taxon>
        <taxon>Magnoliopsida</taxon>
        <taxon>eudicotyledons</taxon>
        <taxon>Gunneridae</taxon>
        <taxon>Pentapetalae</taxon>
        <taxon>asterids</taxon>
        <taxon>campanulids</taxon>
        <taxon>Asterales</taxon>
        <taxon>Asteraceae</taxon>
        <taxon>Cichorioideae</taxon>
        <taxon>Cichorieae</taxon>
        <taxon>Lactucinae</taxon>
        <taxon>Lactuca</taxon>
    </lineage>
</organism>
<proteinExistence type="predicted"/>
<evidence type="ECO:0000256" key="2">
    <source>
        <dbReference type="ARBA" id="ARBA00022723"/>
    </source>
</evidence>
<dbReference type="InterPro" id="IPR011011">
    <property type="entry name" value="Znf_FYVE_PHD"/>
</dbReference>
<dbReference type="InterPro" id="IPR036427">
    <property type="entry name" value="Bromodomain-like_sf"/>
</dbReference>
<dbReference type="SUPFAM" id="SSF57903">
    <property type="entry name" value="FYVE/PHD zinc finger"/>
    <property type="match status" value="1"/>
</dbReference>
<keyword evidence="11" id="KW-1185">Reference proteome</keyword>
<dbReference type="AlphaFoldDB" id="A0A9R1VQY1"/>
<dbReference type="Gene3D" id="3.30.40.10">
    <property type="entry name" value="Zinc/RING finger domain, C3HC4 (zinc finger)"/>
    <property type="match status" value="1"/>
</dbReference>
<dbReference type="GO" id="GO:0000812">
    <property type="term" value="C:Swr1 complex"/>
    <property type="evidence" value="ECO:0000318"/>
    <property type="project" value="GO_Central"/>
</dbReference>
<evidence type="ECO:0000256" key="4">
    <source>
        <dbReference type="ARBA" id="ARBA00022833"/>
    </source>
</evidence>
<gene>
    <name evidence="10" type="ORF">LSAT_V11C400226500</name>
</gene>
<dbReference type="PROSITE" id="PS50016">
    <property type="entry name" value="ZF_PHD_2"/>
    <property type="match status" value="1"/>
</dbReference>
<dbReference type="Pfam" id="PF00628">
    <property type="entry name" value="PHD"/>
    <property type="match status" value="1"/>
</dbReference>
<dbReference type="InterPro" id="IPR019787">
    <property type="entry name" value="Znf_PHD-finger"/>
</dbReference>
<comment type="subcellular location">
    <subcellularLocation>
        <location evidence="1">Nucleus</location>
    </subcellularLocation>
</comment>
<dbReference type="PROSITE" id="PS51542">
    <property type="entry name" value="FYRN"/>
    <property type="match status" value="1"/>
</dbReference>
<sequence>MNVPLHSHIRLMEHEINVQLPVQFEDFYILSFGKIIASPLYYGANYIWPIGYKSCWHEKLTGSLFTCEVSNNGQGGPLFKITRSSCSELPLQYGQTILCRADLEEHDNVVTELTEIDQDIGDEIMYEDVIGDQYFEGSSLSSTWELLLKMIVDVHEEIINRNGGLQCYCRHAEDLSFLSSVHFTQEVSIDLENFLHSQQCVSVPTVVHGDKETREFSKSLINWLRGYRFGLDIEFVQEFIEQLPGVEACSGYIICKDRLRDSSSTISNKKIKIKDVEPFPVGSLISSRLSSNATGDLLQVYEFLCRFKEVLEVEEDCLSYEDLENELHLTPWPVTYGYGAGAFLETVEMNCVKNKVDKLTTVHMALLPWLVSKLLRKITKAFKVTGDAKDTEKDKDKKVNLEMFPINPLTWPEVARRYILACLLMGSKNTAVGNKTKLIRCLQGDDAIFSGSPAGVAGSDVDAQLLGRAVEKVFGKRKRERSILPSGTKVDNLENYRFETDFSIPEWAKVLDPVRKLPTNVGSRIRNCVRESLKKNPPEWAKKLLEASISKDVYKGNASGPTKKAVIDVLKRVSDGLQTASPPGMGIEDIKTSKMLSNTVMKKCHVVLRQVAEAYDKKEKVLVDKKKKGLFNLVGRDLNCNDNYLKIVFGSVSMRPIDLRTIDLRLFHGAYGASHEAFLEDVKEVWINLRRKFKLVDKMSRDFKLRYEKEVGTLFRRFYEDNMNRKPVEEIEKELEEILTSTEIPEAPWETRICNVCGINKDDGKVLICDRCEAYYHTYCLTPPLSQIPKGNWFCPICVPPQQDNEAEGLENILQFVDKNCEENIKLLDIATALKEKEYWELDADKKTFLLKFLCDELLKTSLIRTNVKEPVVNVMQQKNSLNETSTNLKEPDVNHEELSLRKEFLGIDSENRFYWGFQNTNTSTHHGIVVNDTGMCDSDSRAWCLFQSDEQIKSLINYLKRNDPNRRELRNSISKWQKSITKHGQQTGANSVKDETVFSYNYGLATKASELLEAKYNTDPDSVKKPRRKNMAKWHRCECLEPVLPCRYHCVKCHETFFTNVEFEQHKNKCDCGVELDLLNRPGPGRLSLGCDSLRWLKMNLLDMEAALPDEAKRGSRASSELRSEWCAFVKSANTVYEMVEATMILETMIKTDYINNTWWWYWSSMAAAAKTSTISALALRIYTLDAVIGYQKTTITATSSSLKLSKKRKHPCDKPMEQRKKPKKLQDKQESKEQIQNIIS</sequence>
<evidence type="ECO:0000313" key="10">
    <source>
        <dbReference type="EMBL" id="KAJ0209021.1"/>
    </source>
</evidence>
<comment type="caution">
    <text evidence="10">The sequence shown here is derived from an EMBL/GenBank/DDBJ whole genome shotgun (WGS) entry which is preliminary data.</text>
</comment>